<name>A0ABX1J2I2_9PSEU</name>
<gene>
    <name evidence="3" type="ORF">HFP15_13975</name>
</gene>
<keyword evidence="4" id="KW-1185">Reference proteome</keyword>
<evidence type="ECO:0000259" key="2">
    <source>
        <dbReference type="Pfam" id="PF12172"/>
    </source>
</evidence>
<dbReference type="InterPro" id="IPR012340">
    <property type="entry name" value="NA-bd_OB-fold"/>
</dbReference>
<dbReference type="SUPFAM" id="SSF50249">
    <property type="entry name" value="Nucleic acid-binding proteins"/>
    <property type="match status" value="1"/>
</dbReference>
<dbReference type="InterPro" id="IPR052513">
    <property type="entry name" value="Thioester_dehydratase-like"/>
</dbReference>
<dbReference type="Pfam" id="PF01796">
    <property type="entry name" value="OB_ChsH2_C"/>
    <property type="match status" value="1"/>
</dbReference>
<feature type="domain" description="ChsH2 rubredoxin-like zinc ribbon" evidence="2">
    <location>
        <begin position="12"/>
        <end position="46"/>
    </location>
</feature>
<dbReference type="Gene3D" id="6.10.30.10">
    <property type="match status" value="1"/>
</dbReference>
<dbReference type="EMBL" id="JAAXLS010000007">
    <property type="protein sequence ID" value="NKQ53991.1"/>
    <property type="molecule type" value="Genomic_DNA"/>
</dbReference>
<evidence type="ECO:0000313" key="4">
    <source>
        <dbReference type="Proteomes" id="UP000715441"/>
    </source>
</evidence>
<feature type="domain" description="ChsH2 C-terminal OB-fold" evidence="1">
    <location>
        <begin position="53"/>
        <end position="116"/>
    </location>
</feature>
<evidence type="ECO:0008006" key="5">
    <source>
        <dbReference type="Google" id="ProtNLM"/>
    </source>
</evidence>
<reference evidence="3 4" key="1">
    <citation type="submission" date="2020-04" db="EMBL/GenBank/DDBJ databases">
        <title>Novel species.</title>
        <authorList>
            <person name="Teo W.F.A."/>
            <person name="Lipun K."/>
            <person name="Srisuk N."/>
            <person name="Duangmal K."/>
        </authorList>
    </citation>
    <scope>NUCLEOTIDE SEQUENCE [LARGE SCALE GENOMIC DNA]</scope>
    <source>
        <strain evidence="3 4">K13G38</strain>
    </source>
</reference>
<evidence type="ECO:0000259" key="1">
    <source>
        <dbReference type="Pfam" id="PF01796"/>
    </source>
</evidence>
<evidence type="ECO:0000313" key="3">
    <source>
        <dbReference type="EMBL" id="NKQ53991.1"/>
    </source>
</evidence>
<accession>A0ABX1J2I2</accession>
<dbReference type="Pfam" id="PF12172">
    <property type="entry name" value="zf-ChsH2"/>
    <property type="match status" value="1"/>
</dbReference>
<sequence length="133" mass="14386">MPVPDERSRPFWDAAARHELTVARCSACRRYAIPPDLSCPHCGSTDPGFVFEPVSGIGRVRSWAVVRQSFLSGFTVPYLLVDVELPEQAELRMIGRLLDGPDAPVRPDSPVRVAFEDIAPGISVPAFALAGAA</sequence>
<protein>
    <recommendedName>
        <fullName evidence="5">Zn-ribbon domain-containing OB-fold protein</fullName>
    </recommendedName>
</protein>
<dbReference type="PANTHER" id="PTHR34075">
    <property type="entry name" value="BLR3430 PROTEIN"/>
    <property type="match status" value="1"/>
</dbReference>
<comment type="caution">
    <text evidence="3">The sequence shown here is derived from an EMBL/GenBank/DDBJ whole genome shotgun (WGS) entry which is preliminary data.</text>
</comment>
<dbReference type="InterPro" id="IPR002878">
    <property type="entry name" value="ChsH2_C"/>
</dbReference>
<organism evidence="3 4">
    <name type="scientific">Amycolatopsis acididurans</name>
    <dbReference type="NCBI Taxonomy" id="2724524"/>
    <lineage>
        <taxon>Bacteria</taxon>
        <taxon>Bacillati</taxon>
        <taxon>Actinomycetota</taxon>
        <taxon>Actinomycetes</taxon>
        <taxon>Pseudonocardiales</taxon>
        <taxon>Pseudonocardiaceae</taxon>
        <taxon>Amycolatopsis</taxon>
    </lineage>
</organism>
<proteinExistence type="predicted"/>
<dbReference type="Proteomes" id="UP000715441">
    <property type="component" value="Unassembled WGS sequence"/>
</dbReference>
<dbReference type="InterPro" id="IPR022002">
    <property type="entry name" value="ChsH2_Znr"/>
</dbReference>
<dbReference type="PANTHER" id="PTHR34075:SF5">
    <property type="entry name" value="BLR3430 PROTEIN"/>
    <property type="match status" value="1"/>
</dbReference>